<dbReference type="InterPro" id="IPR020617">
    <property type="entry name" value="Thiolase_C"/>
</dbReference>
<dbReference type="PANTHER" id="PTHR18919">
    <property type="entry name" value="ACETYL-COA C-ACYLTRANSFERASE"/>
    <property type="match status" value="1"/>
</dbReference>
<dbReference type="NCBIfam" id="TIGR01930">
    <property type="entry name" value="AcCoA-C-Actrans"/>
    <property type="match status" value="1"/>
</dbReference>
<dbReference type="InterPro" id="IPR020610">
    <property type="entry name" value="Thiolase_AS"/>
</dbReference>
<evidence type="ECO:0000313" key="8">
    <source>
        <dbReference type="Proteomes" id="UP001161405"/>
    </source>
</evidence>
<dbReference type="PROSITE" id="PS00737">
    <property type="entry name" value="THIOLASE_2"/>
    <property type="match status" value="1"/>
</dbReference>
<feature type="domain" description="Thiolase C-terminal" evidence="6">
    <location>
        <begin position="271"/>
        <end position="391"/>
    </location>
</feature>
<evidence type="ECO:0000256" key="2">
    <source>
        <dbReference type="ARBA" id="ARBA00022679"/>
    </source>
</evidence>
<evidence type="ECO:0000259" key="6">
    <source>
        <dbReference type="Pfam" id="PF02803"/>
    </source>
</evidence>
<dbReference type="PROSITE" id="PS00099">
    <property type="entry name" value="THIOLASE_3"/>
    <property type="match status" value="1"/>
</dbReference>
<organism evidence="7 8">
    <name type="scientific">Maritalea porphyrae</name>
    <dbReference type="NCBI Taxonomy" id="880732"/>
    <lineage>
        <taxon>Bacteria</taxon>
        <taxon>Pseudomonadati</taxon>
        <taxon>Pseudomonadota</taxon>
        <taxon>Alphaproteobacteria</taxon>
        <taxon>Hyphomicrobiales</taxon>
        <taxon>Devosiaceae</taxon>
        <taxon>Maritalea</taxon>
    </lineage>
</organism>
<keyword evidence="2 4" id="KW-0808">Transferase</keyword>
<evidence type="ECO:0000259" key="5">
    <source>
        <dbReference type="Pfam" id="PF00108"/>
    </source>
</evidence>
<dbReference type="PANTHER" id="PTHR18919:SF107">
    <property type="entry name" value="ACETYL-COA ACETYLTRANSFERASE, CYTOSOLIC"/>
    <property type="match status" value="1"/>
</dbReference>
<accession>A0ABQ5UNY2</accession>
<dbReference type="InterPro" id="IPR020615">
    <property type="entry name" value="Thiolase_acyl_enz_int_AS"/>
</dbReference>
<dbReference type="InterPro" id="IPR020613">
    <property type="entry name" value="Thiolase_CS"/>
</dbReference>
<gene>
    <name evidence="7" type="ORF">GCM10007879_12470</name>
</gene>
<sequence length="392" mass="40513">MSNSDVVLLSAKRTAIGGLTGTLAGFSAAQLGTIAIKAAVEQSGVAPEKIDETIMGQVLTAGVGMNPARQAARHAGLPDHAPAMTINQVCGSGLRAIMLGAQQIQTGMANYVVAGGQESMTNAPHVAAVRQGKKAGNLELVDTMMHDALTDVFHNYPMGNTAENVAQKYNLTRQEQDEFALRSHQNAAAAQSAGFFDKEIVPIEIKTRKSTFEFGADEGVRADSNIETMAKLRPIFDADGTVTAANSSSINDGAAAVVLARGESATAEGLSPIATIKAFAHTGLDPAYMGLGPISASRLAAKRAGWSLDEIDLFEFNEAFAAQSLAVVKDLDVDPKKVNIHGGAIALGHPVGMSGTRVLGTLAYALEKRGGGRGIASLCIGGGMGVAMAIEV</sequence>
<dbReference type="Pfam" id="PF00108">
    <property type="entry name" value="Thiolase_N"/>
    <property type="match status" value="1"/>
</dbReference>
<evidence type="ECO:0000256" key="4">
    <source>
        <dbReference type="RuleBase" id="RU003557"/>
    </source>
</evidence>
<dbReference type="RefSeq" id="WP_284362829.1">
    <property type="nucleotide sequence ID" value="NZ_BSNI01000002.1"/>
</dbReference>
<dbReference type="InterPro" id="IPR020616">
    <property type="entry name" value="Thiolase_N"/>
</dbReference>
<dbReference type="Gene3D" id="3.40.47.10">
    <property type="match status" value="2"/>
</dbReference>
<dbReference type="SUPFAM" id="SSF53901">
    <property type="entry name" value="Thiolase-like"/>
    <property type="match status" value="2"/>
</dbReference>
<protein>
    <submittedName>
        <fullName evidence="7">Acetyl-CoA acetyltransferase</fullName>
    </submittedName>
</protein>
<proteinExistence type="inferred from homology"/>
<feature type="domain" description="Thiolase N-terminal" evidence="5">
    <location>
        <begin position="6"/>
        <end position="261"/>
    </location>
</feature>
<dbReference type="InterPro" id="IPR002155">
    <property type="entry name" value="Thiolase"/>
</dbReference>
<reference evidence="7" key="1">
    <citation type="journal article" date="2014" name="Int. J. Syst. Evol. Microbiol.">
        <title>Complete genome of a new Firmicutes species belonging to the dominant human colonic microbiota ('Ruminococcus bicirculans') reveals two chromosomes and a selective capacity to utilize plant glucans.</title>
        <authorList>
            <consortium name="NISC Comparative Sequencing Program"/>
            <person name="Wegmann U."/>
            <person name="Louis P."/>
            <person name="Goesmann A."/>
            <person name="Henrissat B."/>
            <person name="Duncan S.H."/>
            <person name="Flint H.J."/>
        </authorList>
    </citation>
    <scope>NUCLEOTIDE SEQUENCE</scope>
    <source>
        <strain evidence="7">NBRC 107169</strain>
    </source>
</reference>
<comment type="caution">
    <text evidence="7">The sequence shown here is derived from an EMBL/GenBank/DDBJ whole genome shotgun (WGS) entry which is preliminary data.</text>
</comment>
<dbReference type="PROSITE" id="PS00098">
    <property type="entry name" value="THIOLASE_1"/>
    <property type="match status" value="1"/>
</dbReference>
<comment type="similarity">
    <text evidence="1 4">Belongs to the thiolase-like superfamily. Thiolase family.</text>
</comment>
<dbReference type="InterPro" id="IPR016039">
    <property type="entry name" value="Thiolase-like"/>
</dbReference>
<reference evidence="7" key="2">
    <citation type="submission" date="2023-01" db="EMBL/GenBank/DDBJ databases">
        <title>Draft genome sequence of Maritalea porphyrae strain NBRC 107169.</title>
        <authorList>
            <person name="Sun Q."/>
            <person name="Mori K."/>
        </authorList>
    </citation>
    <scope>NUCLEOTIDE SEQUENCE</scope>
    <source>
        <strain evidence="7">NBRC 107169</strain>
    </source>
</reference>
<evidence type="ECO:0000256" key="1">
    <source>
        <dbReference type="ARBA" id="ARBA00010982"/>
    </source>
</evidence>
<dbReference type="EMBL" id="BSNI01000002">
    <property type="protein sequence ID" value="GLQ16998.1"/>
    <property type="molecule type" value="Genomic_DNA"/>
</dbReference>
<evidence type="ECO:0000256" key="3">
    <source>
        <dbReference type="ARBA" id="ARBA00023315"/>
    </source>
</evidence>
<dbReference type="Pfam" id="PF02803">
    <property type="entry name" value="Thiolase_C"/>
    <property type="match status" value="1"/>
</dbReference>
<name>A0ABQ5UNY2_9HYPH</name>
<dbReference type="CDD" id="cd00751">
    <property type="entry name" value="thiolase"/>
    <property type="match status" value="1"/>
</dbReference>
<evidence type="ECO:0000313" key="7">
    <source>
        <dbReference type="EMBL" id="GLQ16998.1"/>
    </source>
</evidence>
<keyword evidence="8" id="KW-1185">Reference proteome</keyword>
<dbReference type="Proteomes" id="UP001161405">
    <property type="component" value="Unassembled WGS sequence"/>
</dbReference>
<dbReference type="PIRSF" id="PIRSF000429">
    <property type="entry name" value="Ac-CoA_Ac_transf"/>
    <property type="match status" value="1"/>
</dbReference>
<keyword evidence="3 4" id="KW-0012">Acyltransferase</keyword>